<dbReference type="RefSeq" id="WP_013233511.1">
    <property type="nucleotide sequence ID" value="NC_014323.1"/>
</dbReference>
<dbReference type="InterPro" id="IPR012910">
    <property type="entry name" value="Plug_dom"/>
</dbReference>
<evidence type="ECO:0000256" key="15">
    <source>
        <dbReference type="RuleBase" id="RU003357"/>
    </source>
</evidence>
<feature type="chain" id="PRO_5003115354" evidence="16">
    <location>
        <begin position="30"/>
        <end position="715"/>
    </location>
</feature>
<evidence type="ECO:0000256" key="13">
    <source>
        <dbReference type="ARBA" id="ARBA00023237"/>
    </source>
</evidence>
<reference evidence="19 20" key="1">
    <citation type="submission" date="2010-04" db="EMBL/GenBank/DDBJ databases">
        <title>The genome of Herbaspirillum seropedicae SmR1, an endophytic, nitrogen-fixing, plant-growth promoting beta-Proteobacteria.</title>
        <authorList>
            <person name="Pedrosa F.O."/>
            <person name="Monteiro R.A."/>
            <person name="Wassem R."/>
            <person name="Cruz L.M."/>
            <person name="Ayub R.A."/>
            <person name="Colauto N.B."/>
            <person name="Fernandez M.A."/>
            <person name="Fungaro M.H.P."/>
            <person name="Grisard E.C."/>
            <person name="Hungria M."/>
            <person name="Madeira H.M.F."/>
            <person name="Nodari R.O."/>
            <person name="Osaku C.A."/>
            <person name="Petzl-Erler M.L."/>
            <person name="Terenzi H."/>
            <person name="Vieira L.G.E."/>
            <person name="Almeida M.I.M."/>
            <person name="Alves L.R."/>
            <person name="Arantes O.M.N."/>
            <person name="Balsanelli E."/>
            <person name="Barcellos F.G."/>
            <person name="Baura V.A."/>
            <person name="Binde D.R."/>
            <person name="Campo R.J."/>
            <person name="Chubatsu L.S."/>
            <person name="Chueire L.M.O."/>
            <person name="Ciferri R.R."/>
            <person name="Correa L.C."/>
            <person name="da Conceicao Silva J.L."/>
            <person name="Dabul A.N.G."/>
            <person name="Dambros B.P."/>
            <person name="Faoro H."/>
            <person name="Favetti A."/>
            <person name="Friedermann G."/>
            <person name="Furlaneto M.C."/>
            <person name="Gasques L.S."/>
            <person name="Gimenes C.C.T."/>
            <person name="Gioppo N.M.R."/>
            <person name="Glienke-Blanco C."/>
            <person name="Godoy L.P."/>
            <person name="Guerra M.P."/>
            <person name="Karp S."/>
            <person name="Kava-Cordeiro V."/>
            <person name="Margarido V.P."/>
            <person name="Mathioni S.M."/>
            <person name="Menck-Soares M.A."/>
            <person name="Murace N.K."/>
            <person name="Nicolas M.F."/>
            <person name="Oliveira C.E.C."/>
            <person name="Pagnan N.A.B."/>
            <person name="Pamphile J.A."/>
            <person name="Patussi E.V."/>
            <person name="Pereira L.F.P."/>
            <person name="Pereira-Ferrari L."/>
            <person name="Pinto F.G.S."/>
            <person name="Precoma C."/>
            <person name="Prioli A.J."/>
            <person name="Prioli S.M.A.P."/>
            <person name="Raittz R.T."/>
            <person name="Ramos H.J.O."/>
            <person name="Ribeiro E.M.S.F."/>
            <person name="Rigo L.U."/>
            <person name="Rocha C.L.M.S.C."/>
            <person name="Rocha S.N."/>
            <person name="Santos K."/>
            <person name="Satori D."/>
            <person name="Silva A.G."/>
            <person name="Simao R.C.G."/>
            <person name="Soares M.A.M."/>
            <person name="Souza E.M."/>
            <person name="Steffens M.B.R."/>
            <person name="Steindel M."/>
            <person name="Tadra-Sfeir M.Z."/>
            <person name="Takahashi E.K."/>
            <person name="Torres R.A."/>
            <person name="Valle J.S."/>
            <person name="Vernal J.I."/>
            <person name="Vilas-Boas L.A."/>
            <person name="Watanabe M.A.E."/>
            <person name="Weiss V.A."/>
            <person name="Yates M.A."/>
            <person name="Souza E.M."/>
        </authorList>
    </citation>
    <scope>NUCLEOTIDE SEQUENCE [LARGE SCALE GENOMIC DNA]</scope>
    <source>
        <strain evidence="19 20">SmR1</strain>
    </source>
</reference>
<evidence type="ECO:0000256" key="12">
    <source>
        <dbReference type="ARBA" id="ARBA00023170"/>
    </source>
</evidence>
<dbReference type="Gene3D" id="2.40.170.20">
    <property type="entry name" value="TonB-dependent receptor, beta-barrel domain"/>
    <property type="match status" value="1"/>
</dbReference>
<dbReference type="PROSITE" id="PS52016">
    <property type="entry name" value="TONB_DEPENDENT_REC_3"/>
    <property type="match status" value="1"/>
</dbReference>
<dbReference type="Proteomes" id="UP000000329">
    <property type="component" value="Chromosome"/>
</dbReference>
<dbReference type="InterPro" id="IPR037066">
    <property type="entry name" value="Plug_dom_sf"/>
</dbReference>
<dbReference type="GO" id="GO:0038023">
    <property type="term" value="F:signaling receptor activity"/>
    <property type="evidence" value="ECO:0007669"/>
    <property type="project" value="InterPro"/>
</dbReference>
<dbReference type="GO" id="GO:0015891">
    <property type="term" value="P:siderophore transport"/>
    <property type="evidence" value="ECO:0007669"/>
    <property type="project" value="InterPro"/>
</dbReference>
<evidence type="ECO:0000256" key="2">
    <source>
        <dbReference type="ARBA" id="ARBA00009810"/>
    </source>
</evidence>
<evidence type="ECO:0000313" key="19">
    <source>
        <dbReference type="EMBL" id="ADJ63008.1"/>
    </source>
</evidence>
<name>D8IPW2_HERSS</name>
<accession>D8IPW2</accession>
<keyword evidence="9" id="KW-0406">Ion transport</keyword>
<dbReference type="HOGENOM" id="CLU_008287_9_0_4"/>
<dbReference type="EMBL" id="CP002039">
    <property type="protein sequence ID" value="ADJ63008.1"/>
    <property type="molecule type" value="Genomic_DNA"/>
</dbReference>
<dbReference type="GO" id="GO:0015344">
    <property type="term" value="F:siderophore uptake transmembrane transporter activity"/>
    <property type="evidence" value="ECO:0007669"/>
    <property type="project" value="TreeGrafter"/>
</dbReference>
<dbReference type="NCBIfam" id="TIGR01783">
    <property type="entry name" value="TonB-siderophor"/>
    <property type="match status" value="1"/>
</dbReference>
<keyword evidence="5" id="KW-0410">Iron transport</keyword>
<dbReference type="GO" id="GO:0009279">
    <property type="term" value="C:cell outer membrane"/>
    <property type="evidence" value="ECO:0007669"/>
    <property type="project" value="UniProtKB-SubCell"/>
</dbReference>
<dbReference type="Pfam" id="PF07715">
    <property type="entry name" value="Plug"/>
    <property type="match status" value="1"/>
</dbReference>
<dbReference type="InterPro" id="IPR000531">
    <property type="entry name" value="Beta-barrel_TonB"/>
</dbReference>
<evidence type="ECO:0000256" key="6">
    <source>
        <dbReference type="ARBA" id="ARBA00022692"/>
    </source>
</evidence>
<feature type="domain" description="TonB-dependent receptor-like beta-barrel" evidence="17">
    <location>
        <begin position="262"/>
        <end position="685"/>
    </location>
</feature>
<dbReference type="OrthoDB" id="127311at2"/>
<dbReference type="AlphaFoldDB" id="D8IPW2"/>
<feature type="domain" description="TonB-dependent receptor plug" evidence="18">
    <location>
        <begin position="77"/>
        <end position="175"/>
    </location>
</feature>
<evidence type="ECO:0000256" key="1">
    <source>
        <dbReference type="ARBA" id="ARBA00004571"/>
    </source>
</evidence>
<gene>
    <name evidence="19" type="primary">fhuA</name>
    <name evidence="19" type="ordered locus">Hsero_1493</name>
</gene>
<dbReference type="CDD" id="cd01347">
    <property type="entry name" value="ligand_gated_channel"/>
    <property type="match status" value="1"/>
</dbReference>
<evidence type="ECO:0000256" key="16">
    <source>
        <dbReference type="SAM" id="SignalP"/>
    </source>
</evidence>
<evidence type="ECO:0000256" key="8">
    <source>
        <dbReference type="ARBA" id="ARBA00023004"/>
    </source>
</evidence>
<evidence type="ECO:0000256" key="14">
    <source>
        <dbReference type="PROSITE-ProRule" id="PRU01360"/>
    </source>
</evidence>
<evidence type="ECO:0000256" key="3">
    <source>
        <dbReference type="ARBA" id="ARBA00022448"/>
    </source>
</evidence>
<evidence type="ECO:0000256" key="9">
    <source>
        <dbReference type="ARBA" id="ARBA00023065"/>
    </source>
</evidence>
<dbReference type="Pfam" id="PF00593">
    <property type="entry name" value="TonB_dep_Rec_b-barrel"/>
    <property type="match status" value="1"/>
</dbReference>
<proteinExistence type="inferred from homology"/>
<keyword evidence="11 14" id="KW-0472">Membrane</keyword>
<dbReference type="GeneID" id="29392418"/>
<keyword evidence="6 14" id="KW-0812">Transmembrane</keyword>
<dbReference type="eggNOG" id="COG4774">
    <property type="taxonomic scope" value="Bacteria"/>
</dbReference>
<organism evidence="19 20">
    <name type="scientific">Herbaspirillum seropedicae (strain SmR1)</name>
    <dbReference type="NCBI Taxonomy" id="757424"/>
    <lineage>
        <taxon>Bacteria</taxon>
        <taxon>Pseudomonadati</taxon>
        <taxon>Pseudomonadota</taxon>
        <taxon>Betaproteobacteria</taxon>
        <taxon>Burkholderiales</taxon>
        <taxon>Oxalobacteraceae</taxon>
        <taxon>Herbaspirillum</taxon>
    </lineage>
</organism>
<comment type="similarity">
    <text evidence="2 14 15">Belongs to the TonB-dependent receptor family.</text>
</comment>
<evidence type="ECO:0000256" key="4">
    <source>
        <dbReference type="ARBA" id="ARBA00022452"/>
    </source>
</evidence>
<evidence type="ECO:0000259" key="17">
    <source>
        <dbReference type="Pfam" id="PF00593"/>
    </source>
</evidence>
<keyword evidence="3 14" id="KW-0813">Transport</keyword>
<keyword evidence="4 14" id="KW-1134">Transmembrane beta strand</keyword>
<evidence type="ECO:0000256" key="5">
    <source>
        <dbReference type="ARBA" id="ARBA00022496"/>
    </source>
</evidence>
<dbReference type="InterPro" id="IPR039426">
    <property type="entry name" value="TonB-dep_rcpt-like"/>
</dbReference>
<dbReference type="PANTHER" id="PTHR32552:SF68">
    <property type="entry name" value="FERRICHROME OUTER MEMBRANE TRANSPORTER_PHAGE RECEPTOR"/>
    <property type="match status" value="1"/>
</dbReference>
<keyword evidence="12 19" id="KW-0675">Receptor</keyword>
<dbReference type="SUPFAM" id="SSF56935">
    <property type="entry name" value="Porins"/>
    <property type="match status" value="1"/>
</dbReference>
<evidence type="ECO:0000259" key="18">
    <source>
        <dbReference type="Pfam" id="PF07715"/>
    </source>
</evidence>
<evidence type="ECO:0000256" key="7">
    <source>
        <dbReference type="ARBA" id="ARBA00022729"/>
    </source>
</evidence>
<keyword evidence="13 14" id="KW-0998">Cell outer membrane</keyword>
<feature type="signal peptide" evidence="16">
    <location>
        <begin position="1"/>
        <end position="29"/>
    </location>
</feature>
<keyword evidence="7 16" id="KW-0732">Signal</keyword>
<evidence type="ECO:0000256" key="10">
    <source>
        <dbReference type="ARBA" id="ARBA00023077"/>
    </source>
</evidence>
<keyword evidence="20" id="KW-1185">Reference proteome</keyword>
<dbReference type="Gene3D" id="2.170.130.10">
    <property type="entry name" value="TonB-dependent receptor, plug domain"/>
    <property type="match status" value="1"/>
</dbReference>
<keyword evidence="8" id="KW-0408">Iron</keyword>
<sequence length="715" mass="77535">MPLLTPGARAILLAFSASSALFTSSSVLAQTAPPQGADSSSTAASAALPTVSVTADGYTDSKFKATQTQVNKSSTPLSETPQSISVVTRAMMDSQQAVSLSDALKNVSGVVAQQYGRRGWDDLIIRGQVASDSLYLDGLRTTASSRVAEQLYGLQQVEVLKGPGSLLYGLVLPGGLVNMVSKRPQGSDFANVDVTIGSHDLYQSTVDLNKSLSENGKQAFRINGLISNSDDATDHVWFKNRYIAPSLSLDLGARTDFTILTSYQERNYVRQQGLPLSGSITPNASGPLARSLFIGEPGARPYAANETRIGYSLTHRFDDGWTLNNNLRYQQFTMSGQLISINNLTGTSLTRSAMDQTFEGQTFTMDTNVQRSFATAWGKHEVTLGTDYMNSRELERTLTCSVTPLSNIYNPSYGARVVCPTQLTSTNAKLNDTSVRDTGFYARDKISLGERWQLLAGVRQDRAATYTTSALTGSHSDNASSATTASAAIMVELWHGVRPYLSYATSFYPNSGTAFDGSIFKPETGKQWETGVKVDLDEGRTSINFALFDLRRRNVLVTDPDHTSYKMAIGGQRSQGGEISVTSDLRNGLSLNAAYSYTAAIVIDDGGQRSTTVGQWLDNVPRHNFTTSARYRFSGELSGWELNGGVRGQSMMRTNGYTLPGYVLADIGVAYNAERWRTALNVKNVFNTEYYAGGLGKAVALGDDRTVMLTLGYRY</sequence>
<evidence type="ECO:0000256" key="11">
    <source>
        <dbReference type="ARBA" id="ARBA00023136"/>
    </source>
</evidence>
<dbReference type="KEGG" id="hse:Hsero_1493"/>
<evidence type="ECO:0000313" key="20">
    <source>
        <dbReference type="Proteomes" id="UP000000329"/>
    </source>
</evidence>
<dbReference type="PANTHER" id="PTHR32552">
    <property type="entry name" value="FERRICHROME IRON RECEPTOR-RELATED"/>
    <property type="match status" value="1"/>
</dbReference>
<comment type="subcellular location">
    <subcellularLocation>
        <location evidence="1 14">Cell outer membrane</location>
        <topology evidence="1 14">Multi-pass membrane protein</topology>
    </subcellularLocation>
</comment>
<dbReference type="STRING" id="757424.Hsero_1493"/>
<dbReference type="InterPro" id="IPR036942">
    <property type="entry name" value="Beta-barrel_TonB_sf"/>
</dbReference>
<protein>
    <submittedName>
        <fullName evidence="19">Hydroxamate-type ferrisiderophore receptor signal peptide protein, tonB-dependent receptor</fullName>
    </submittedName>
</protein>
<dbReference type="FunFam" id="2.170.130.10:FF:000001">
    <property type="entry name" value="Catecholate siderophore TonB-dependent receptor"/>
    <property type="match status" value="1"/>
</dbReference>
<keyword evidence="10 15" id="KW-0798">TonB box</keyword>
<dbReference type="InterPro" id="IPR010105">
    <property type="entry name" value="TonB_sidphr_rcpt"/>
</dbReference>